<accession>A0A1R3KIW9</accession>
<evidence type="ECO:0000313" key="2">
    <source>
        <dbReference type="Proteomes" id="UP000187203"/>
    </source>
</evidence>
<dbReference type="PANTHER" id="PTHR11374">
    <property type="entry name" value="UDP-GLUCOSE DEHYDROGENASE/UDP-MANNAC DEHYDROGENASE"/>
    <property type="match status" value="1"/>
</dbReference>
<dbReference type="GO" id="GO:0003979">
    <property type="term" value="F:UDP-glucose 6-dehydrogenase activity"/>
    <property type="evidence" value="ECO:0007669"/>
    <property type="project" value="InterPro"/>
</dbReference>
<dbReference type="AlphaFoldDB" id="A0A1R3KIW9"/>
<evidence type="ECO:0000313" key="1">
    <source>
        <dbReference type="EMBL" id="OMP06994.1"/>
    </source>
</evidence>
<dbReference type="InterPro" id="IPR028356">
    <property type="entry name" value="UDPglc_DH_euk"/>
</dbReference>
<reference evidence="2" key="1">
    <citation type="submission" date="2013-09" db="EMBL/GenBank/DDBJ databases">
        <title>Corchorus olitorius genome sequencing.</title>
        <authorList>
            <person name="Alam M."/>
            <person name="Haque M.S."/>
            <person name="Islam M.S."/>
            <person name="Emdad E.M."/>
            <person name="Islam M.M."/>
            <person name="Ahmed B."/>
            <person name="Halim A."/>
            <person name="Hossen Q.M.M."/>
            <person name="Hossain M.Z."/>
            <person name="Ahmed R."/>
            <person name="Khan M.M."/>
            <person name="Islam R."/>
            <person name="Rashid M.M."/>
            <person name="Khan S.A."/>
            <person name="Rahman M.S."/>
            <person name="Alam M."/>
            <person name="Yahiya A.S."/>
            <person name="Khan M.S."/>
            <person name="Azam M.S."/>
            <person name="Haque T."/>
            <person name="Lashkar M.Z.H."/>
            <person name="Akhand A.I."/>
            <person name="Morshed G."/>
            <person name="Roy S."/>
            <person name="Uddin K.S."/>
            <person name="Rabeya T."/>
            <person name="Hossain A.S."/>
            <person name="Chowdhury A."/>
            <person name="Snigdha A.R."/>
            <person name="Mortoza M.S."/>
            <person name="Matin S.A."/>
            <person name="Hoque S.M.E."/>
            <person name="Islam M.K."/>
            <person name="Roy D.K."/>
            <person name="Haider R."/>
            <person name="Moosa M.M."/>
            <person name="Elias S.M."/>
            <person name="Hasan A.M."/>
            <person name="Jahan S."/>
            <person name="Shafiuddin M."/>
            <person name="Mahmood N."/>
            <person name="Shommy N.S."/>
        </authorList>
    </citation>
    <scope>NUCLEOTIDE SEQUENCE [LARGE SCALE GENOMIC DNA]</scope>
    <source>
        <strain evidence="2">cv. O-4</strain>
    </source>
</reference>
<organism evidence="1 2">
    <name type="scientific">Corchorus olitorius</name>
    <dbReference type="NCBI Taxonomy" id="93759"/>
    <lineage>
        <taxon>Eukaryota</taxon>
        <taxon>Viridiplantae</taxon>
        <taxon>Streptophyta</taxon>
        <taxon>Embryophyta</taxon>
        <taxon>Tracheophyta</taxon>
        <taxon>Spermatophyta</taxon>
        <taxon>Magnoliopsida</taxon>
        <taxon>eudicotyledons</taxon>
        <taxon>Gunneridae</taxon>
        <taxon>Pentapetalae</taxon>
        <taxon>rosids</taxon>
        <taxon>malvids</taxon>
        <taxon>Malvales</taxon>
        <taxon>Malvaceae</taxon>
        <taxon>Grewioideae</taxon>
        <taxon>Apeibeae</taxon>
        <taxon>Corchorus</taxon>
    </lineage>
</organism>
<sequence length="247" mass="28183">MEQINRICCYGATRLGVLTTLVLARNWERIEFTVLDDQEAINWWTSANPVREEDGQDRAGEFISTQDLLNLRIIAGNNNGRVRFTHDSTAIDETIRRSQIIFLALEKGLEEKKGRKRRRDIDAPKWIEAVQRIKNVSGNTKIIVERFPLINQLHPTSEITQIENPNAPLNADQIVRSLYHGTQHRHTIIVNPMIPSYGRILDDLLRPNAIVIARKSPPSPANNDDGHLDLYSDWDPNVRIVTGSLIK</sequence>
<keyword evidence="2" id="KW-1185">Reference proteome</keyword>
<dbReference type="EMBL" id="AWUE01013455">
    <property type="protein sequence ID" value="OMP06994.1"/>
    <property type="molecule type" value="Genomic_DNA"/>
</dbReference>
<proteinExistence type="predicted"/>
<name>A0A1R3KIW9_9ROSI</name>
<dbReference type="GO" id="GO:0006024">
    <property type="term" value="P:glycosaminoglycan biosynthetic process"/>
    <property type="evidence" value="ECO:0007669"/>
    <property type="project" value="TreeGrafter"/>
</dbReference>
<protein>
    <submittedName>
        <fullName evidence="1">Uncharacterized protein</fullName>
    </submittedName>
</protein>
<comment type="caution">
    <text evidence="1">The sequence shown here is derived from an EMBL/GenBank/DDBJ whole genome shotgun (WGS) entry which is preliminary data.</text>
</comment>
<dbReference type="Proteomes" id="UP000187203">
    <property type="component" value="Unassembled WGS sequence"/>
</dbReference>
<dbReference type="STRING" id="93759.A0A1R3KIW9"/>
<gene>
    <name evidence="1" type="ORF">COLO4_07730</name>
</gene>
<dbReference type="Gene3D" id="3.40.50.720">
    <property type="entry name" value="NAD(P)-binding Rossmann-like Domain"/>
    <property type="match status" value="1"/>
</dbReference>
<dbReference type="PANTHER" id="PTHR11374:SF57">
    <property type="entry name" value="DEHYDROGENASE UGD1, PUTATIVE (AFU_ORTHOLOGUE AFUA_8G00920)-RELATED"/>
    <property type="match status" value="1"/>
</dbReference>
<dbReference type="GO" id="GO:0005634">
    <property type="term" value="C:nucleus"/>
    <property type="evidence" value="ECO:0007669"/>
    <property type="project" value="TreeGrafter"/>
</dbReference>